<evidence type="ECO:0000256" key="1">
    <source>
        <dbReference type="ARBA" id="ARBA00022679"/>
    </source>
</evidence>
<evidence type="ECO:0000256" key="3">
    <source>
        <dbReference type="ARBA" id="ARBA00022722"/>
    </source>
</evidence>
<evidence type="ECO:0000256" key="4">
    <source>
        <dbReference type="ARBA" id="ARBA00022759"/>
    </source>
</evidence>
<evidence type="ECO:0000256" key="5">
    <source>
        <dbReference type="ARBA" id="ARBA00022801"/>
    </source>
</evidence>
<gene>
    <name evidence="8" type="ORF">PR048_005080</name>
</gene>
<name>A0ABQ9I775_9NEOP</name>
<evidence type="ECO:0000256" key="6">
    <source>
        <dbReference type="ARBA" id="ARBA00022918"/>
    </source>
</evidence>
<feature type="domain" description="Reverse transcriptase RNase H-like" evidence="7">
    <location>
        <begin position="475"/>
        <end position="550"/>
    </location>
</feature>
<keyword evidence="4" id="KW-0255">Endonuclease</keyword>
<protein>
    <recommendedName>
        <fullName evidence="7">Reverse transcriptase RNase H-like domain-containing protein</fullName>
    </recommendedName>
</protein>
<dbReference type="Proteomes" id="UP001159363">
    <property type="component" value="Chromosome 2"/>
</dbReference>
<keyword evidence="9" id="KW-1185">Reference proteome</keyword>
<dbReference type="InterPro" id="IPR043502">
    <property type="entry name" value="DNA/RNA_pol_sf"/>
</dbReference>
<dbReference type="SUPFAM" id="SSF56672">
    <property type="entry name" value="DNA/RNA polymerases"/>
    <property type="match status" value="1"/>
</dbReference>
<organism evidence="8 9">
    <name type="scientific">Dryococelus australis</name>
    <dbReference type="NCBI Taxonomy" id="614101"/>
    <lineage>
        <taxon>Eukaryota</taxon>
        <taxon>Metazoa</taxon>
        <taxon>Ecdysozoa</taxon>
        <taxon>Arthropoda</taxon>
        <taxon>Hexapoda</taxon>
        <taxon>Insecta</taxon>
        <taxon>Pterygota</taxon>
        <taxon>Neoptera</taxon>
        <taxon>Polyneoptera</taxon>
        <taxon>Phasmatodea</taxon>
        <taxon>Verophasmatodea</taxon>
        <taxon>Anareolatae</taxon>
        <taxon>Phasmatidae</taxon>
        <taxon>Eurycanthinae</taxon>
        <taxon>Dryococelus</taxon>
    </lineage>
</organism>
<keyword evidence="3" id="KW-0540">Nuclease</keyword>
<evidence type="ECO:0000256" key="2">
    <source>
        <dbReference type="ARBA" id="ARBA00022695"/>
    </source>
</evidence>
<keyword evidence="2" id="KW-0548">Nucleotidyltransferase</keyword>
<comment type="caution">
    <text evidence="8">The sequence shown here is derived from an EMBL/GenBank/DDBJ whole genome shotgun (WGS) entry which is preliminary data.</text>
</comment>
<keyword evidence="1" id="KW-0808">Transferase</keyword>
<dbReference type="InterPro" id="IPR041373">
    <property type="entry name" value="RT_RNaseH"/>
</dbReference>
<keyword evidence="6" id="KW-0695">RNA-directed DNA polymerase</keyword>
<reference evidence="8 9" key="1">
    <citation type="submission" date="2023-02" db="EMBL/GenBank/DDBJ databases">
        <title>LHISI_Scaffold_Assembly.</title>
        <authorList>
            <person name="Stuart O.P."/>
            <person name="Cleave R."/>
            <person name="Magrath M.J.L."/>
            <person name="Mikheyev A.S."/>
        </authorList>
    </citation>
    <scope>NUCLEOTIDE SEQUENCE [LARGE SCALE GENOMIC DNA]</scope>
    <source>
        <strain evidence="8">Daus_M_001</strain>
        <tissue evidence="8">Leg muscle</tissue>
    </source>
</reference>
<dbReference type="InterPro" id="IPR050951">
    <property type="entry name" value="Retrovirus_Pol_polyprotein"/>
</dbReference>
<dbReference type="PANTHER" id="PTHR37984">
    <property type="entry name" value="PROTEIN CBG26694"/>
    <property type="match status" value="1"/>
</dbReference>
<dbReference type="PANTHER" id="PTHR37984:SF5">
    <property type="entry name" value="PROTEIN NYNRIN-LIKE"/>
    <property type="match status" value="1"/>
</dbReference>
<evidence type="ECO:0000313" key="9">
    <source>
        <dbReference type="Proteomes" id="UP001159363"/>
    </source>
</evidence>
<evidence type="ECO:0000259" key="7">
    <source>
        <dbReference type="Pfam" id="PF17917"/>
    </source>
</evidence>
<dbReference type="InterPro" id="IPR043128">
    <property type="entry name" value="Rev_trsase/Diguanyl_cyclase"/>
</dbReference>
<keyword evidence="5" id="KW-0378">Hydrolase</keyword>
<accession>A0ABQ9I775</accession>
<dbReference type="Gene3D" id="3.30.70.270">
    <property type="match status" value="1"/>
</dbReference>
<evidence type="ECO:0000313" key="8">
    <source>
        <dbReference type="EMBL" id="KAJ8892499.1"/>
    </source>
</evidence>
<sequence length="627" mass="70445">MAWHVEWDYLSARDDVARINNEEHGAVNYRNGLSASRAGDSTAIRAKGLTTASEKYGLLSAGLKTVDCKRLAAAGDVEIRNFNVSAYNGRGQPNSVTWDAIVMELKVLTCTLERLIVDEFSSGNDGHPKRRKQGRNMRRVIAVKIEASCQTTLGLCGNIPQSNDCERVHVSPALEGTVCMSNSNVAFLGHSGQGSRPSTFNKVSGKVVLCKEEKVPPFCEALCNGKVVADVSRSFRDIIPVNIKSSLMKASAAETACDDSCRDILPGVKIFCELGKAAASSGCLCKITSWRVKTKVPIRSWDALVKFLIVLRWETPRLCKTIQSSAKPQGNSKGANSNNVRCRKFSQAALGQLQRFSRHRKLRTALKSADLGLICQMVNYLGHMISEDGIHLDKHKIAVILAPKTVKEIRHFIELVGYYRTIIPNFSKIAQPLRELTYQEGRRENAISELCKTLCLKPVLQYPDFSLPFFMMCDKYPICFISRQLNKVERNYSTTERECLCVVFPLNKWRYYLYGRKFTVVTDQGPLKWLLQMKELISRLARWSLLLSEYDFDIVHKTGKAKANADVLSRISVQVVTPLYKPVWAENCKTTDMLVVPVTMQNKFLITYHNLPFAGHQGIKRIYELIK</sequence>
<proteinExistence type="predicted"/>
<dbReference type="Pfam" id="PF17917">
    <property type="entry name" value="RT_RNaseH"/>
    <property type="match status" value="1"/>
</dbReference>
<dbReference type="CDD" id="cd09274">
    <property type="entry name" value="RNase_HI_RT_Ty3"/>
    <property type="match status" value="1"/>
</dbReference>
<dbReference type="EMBL" id="JARBHB010000002">
    <property type="protein sequence ID" value="KAJ8892499.1"/>
    <property type="molecule type" value="Genomic_DNA"/>
</dbReference>